<organism evidence="1">
    <name type="scientific">hydrothermal vent metagenome</name>
    <dbReference type="NCBI Taxonomy" id="652676"/>
    <lineage>
        <taxon>unclassified sequences</taxon>
        <taxon>metagenomes</taxon>
        <taxon>ecological metagenomes</taxon>
    </lineage>
</organism>
<dbReference type="InterPro" id="IPR036363">
    <property type="entry name" value="Thiol_cytolysin_ab_sf"/>
</dbReference>
<feature type="non-terminal residue" evidence="1">
    <location>
        <position position="344"/>
    </location>
</feature>
<dbReference type="InterPro" id="IPR001869">
    <property type="entry name" value="Thiol_cytolysin"/>
</dbReference>
<dbReference type="Pfam" id="PF01289">
    <property type="entry name" value="Thiol_cytolysin"/>
    <property type="match status" value="1"/>
</dbReference>
<accession>A0A3B0VE61</accession>
<proteinExistence type="predicted"/>
<dbReference type="EMBL" id="UOEU01000026">
    <property type="protein sequence ID" value="VAW30114.1"/>
    <property type="molecule type" value="Genomic_DNA"/>
</dbReference>
<dbReference type="InterPro" id="IPR036359">
    <property type="entry name" value="Thiol_cytolysin_sf"/>
</dbReference>
<dbReference type="SUPFAM" id="SSF56978">
    <property type="entry name" value="Perfringolysin"/>
    <property type="match status" value="1"/>
</dbReference>
<dbReference type="AlphaFoldDB" id="A0A3B0VE61"/>
<sequence length="344" mass="37275">MMLTLLMFLPAVPTNVVKFFSKNRVLIFLSIIFILFISGCSPDSEAETLTPIPSTDIVDTTPIITVSPPTPTSTNTPLPPSPTPDPLAEIEEYILQIDSLSIGESGTNESPLPSVPPQIRHDIGVSINCERTQHDVTENLDSILLFDPNIATLWPGSILQGNSLHSGNYAGINLDRTPGAITLSDLYPAVVSAQIEEPSKATVQQAINDLLPDEPTPPEARISYSVEETYSFEQSMFQIGAMANFVTPVGNNSVVGGLDFVPSDEENYVVIRLVQPYYTISFEGPRSPVSFIENSTLDDVSLYMGNGNPPVYVSSVTYGRIFIGIASSKSSSRELKAAINYKLS</sequence>
<evidence type="ECO:0000313" key="1">
    <source>
        <dbReference type="EMBL" id="VAW30114.1"/>
    </source>
</evidence>
<dbReference type="GO" id="GO:0015485">
    <property type="term" value="F:cholesterol binding"/>
    <property type="evidence" value="ECO:0007669"/>
    <property type="project" value="InterPro"/>
</dbReference>
<gene>
    <name evidence="1" type="ORF">MNBD_CHLOROFLEXI01-2530</name>
</gene>
<dbReference type="Gene3D" id="3.90.840.10">
    <property type="entry name" value="Thiol-activated cytolysin superfamily/Thiol-activated cytolysin, alpha-beta domain"/>
    <property type="match status" value="2"/>
</dbReference>
<protein>
    <submittedName>
        <fullName evidence="1">Uncharacterized protein</fullName>
    </submittedName>
</protein>
<reference evidence="1" key="1">
    <citation type="submission" date="2018-06" db="EMBL/GenBank/DDBJ databases">
        <authorList>
            <person name="Zhirakovskaya E."/>
        </authorList>
    </citation>
    <scope>NUCLEOTIDE SEQUENCE</scope>
</reference>
<name>A0A3B0VE61_9ZZZZ</name>